<dbReference type="EMBL" id="JANBUH010002282">
    <property type="protein sequence ID" value="KAJ2740224.1"/>
    <property type="molecule type" value="Genomic_DNA"/>
</dbReference>
<feature type="non-terminal residue" evidence="2">
    <location>
        <position position="1"/>
    </location>
</feature>
<evidence type="ECO:0000256" key="1">
    <source>
        <dbReference type="SAM" id="MobiDB-lite"/>
    </source>
</evidence>
<dbReference type="PANTHER" id="PTHR40202">
    <property type="match status" value="1"/>
</dbReference>
<evidence type="ECO:0000313" key="3">
    <source>
        <dbReference type="Proteomes" id="UP001140011"/>
    </source>
</evidence>
<proteinExistence type="predicted"/>
<gene>
    <name evidence="2" type="ORF">GGI19_007173</name>
</gene>
<evidence type="ECO:0008006" key="4">
    <source>
        <dbReference type="Google" id="ProtNLM"/>
    </source>
</evidence>
<evidence type="ECO:0000313" key="2">
    <source>
        <dbReference type="EMBL" id="KAJ2740224.1"/>
    </source>
</evidence>
<dbReference type="PANTHER" id="PTHR40202:SF1">
    <property type="entry name" value="HD DOMAIN-CONTAINING PROTEIN"/>
    <property type="match status" value="1"/>
</dbReference>
<dbReference type="Gene3D" id="1.10.3210.10">
    <property type="entry name" value="Hypothetical protein af1432"/>
    <property type="match status" value="1"/>
</dbReference>
<feature type="region of interest" description="Disordered" evidence="1">
    <location>
        <begin position="1"/>
        <end position="23"/>
    </location>
</feature>
<accession>A0A9W8GSN8</accession>
<organism evidence="2 3">
    <name type="scientific">Coemansia pectinata</name>
    <dbReference type="NCBI Taxonomy" id="1052879"/>
    <lineage>
        <taxon>Eukaryota</taxon>
        <taxon>Fungi</taxon>
        <taxon>Fungi incertae sedis</taxon>
        <taxon>Zoopagomycota</taxon>
        <taxon>Kickxellomycotina</taxon>
        <taxon>Kickxellomycetes</taxon>
        <taxon>Kickxellales</taxon>
        <taxon>Kickxellaceae</taxon>
        <taxon>Coemansia</taxon>
    </lineage>
</organism>
<keyword evidence="3" id="KW-1185">Reference proteome</keyword>
<protein>
    <recommendedName>
        <fullName evidence="4">Phosphohydrolase</fullName>
    </recommendedName>
</protein>
<dbReference type="AlphaFoldDB" id="A0A9W8GSN8"/>
<dbReference type="OrthoDB" id="445007at2759"/>
<name>A0A9W8GSN8_9FUNG</name>
<reference evidence="2" key="1">
    <citation type="submission" date="2022-07" db="EMBL/GenBank/DDBJ databases">
        <title>Phylogenomic reconstructions and comparative analyses of Kickxellomycotina fungi.</title>
        <authorList>
            <person name="Reynolds N.K."/>
            <person name="Stajich J.E."/>
            <person name="Barry K."/>
            <person name="Grigoriev I.V."/>
            <person name="Crous P."/>
            <person name="Smith M.E."/>
        </authorList>
    </citation>
    <scope>NUCLEOTIDE SEQUENCE</scope>
    <source>
        <strain evidence="2">BCRC 34297</strain>
    </source>
</reference>
<comment type="caution">
    <text evidence="2">The sequence shown here is derived from an EMBL/GenBank/DDBJ whole genome shotgun (WGS) entry which is preliminary data.</text>
</comment>
<feature type="non-terminal residue" evidence="2">
    <location>
        <position position="120"/>
    </location>
</feature>
<dbReference type="Proteomes" id="UP001140011">
    <property type="component" value="Unassembled WGS sequence"/>
</dbReference>
<sequence>ARNDNINDHTPSSNQALRVAQRAKNEGADDETIVAALLQDIGHFCPPPEEWSDNPGKTQASYQLYDAAANYTSVDYGRLGADYLRMLRFSNKTCELVESRTLAKRYLMSVDFSYLNYLKK</sequence>
<dbReference type="InterPro" id="IPR052567">
    <property type="entry name" value="OP_Dioxygenase"/>
</dbReference>